<keyword evidence="3" id="KW-1003">Cell membrane</keyword>
<feature type="domain" description="Trypanosome variant surface glycoprotein B-type N-terminal" evidence="11">
    <location>
        <begin position="17"/>
        <end position="372"/>
    </location>
</feature>
<dbReference type="VEuPathDB" id="TriTrypDB:Tb1125.5.5210"/>
<keyword evidence="7" id="KW-0325">Glycoprotein</keyword>
<dbReference type="VEuPathDB" id="TriTrypDB:Tb927.5.5210"/>
<dbReference type="EMBL" id="KC613639">
    <property type="protein sequence ID" value="AGH61070.1"/>
    <property type="molecule type" value="Genomic_DNA"/>
</dbReference>
<evidence type="ECO:0000313" key="12">
    <source>
        <dbReference type="EMBL" id="AGH61070.1"/>
    </source>
</evidence>
<evidence type="ECO:0000256" key="1">
    <source>
        <dbReference type="ARBA" id="ARBA00002523"/>
    </source>
</evidence>
<protein>
    <submittedName>
        <fullName evidence="12">Variant surface glycoprotein 511</fullName>
    </submittedName>
</protein>
<dbReference type="VEuPathDB" id="TriTrypDB:Tb427_000080300"/>
<dbReference type="Pfam" id="PF13206">
    <property type="entry name" value="VSG_B"/>
    <property type="match status" value="1"/>
</dbReference>
<feature type="region of interest" description="Disordered" evidence="9">
    <location>
        <begin position="179"/>
        <end position="199"/>
    </location>
</feature>
<keyword evidence="8" id="KW-0449">Lipoprotein</keyword>
<dbReference type="InterPro" id="IPR025932">
    <property type="entry name" value="Trypano_VSG_B_N_dom"/>
</dbReference>
<dbReference type="AlphaFoldDB" id="M4TDD9"/>
<name>M4TDD9_9TRYP</name>
<proteinExistence type="predicted"/>
<evidence type="ECO:0000256" key="10">
    <source>
        <dbReference type="SAM" id="SignalP"/>
    </source>
</evidence>
<comment type="function">
    <text evidence="1">VSG forms a coat on the surface of the parasite. The trypanosome evades the immune response of the host by expressing a series of antigenically distinct VSGs from an estimated 1000 VSG genes.</text>
</comment>
<evidence type="ECO:0000256" key="8">
    <source>
        <dbReference type="ARBA" id="ARBA00023288"/>
    </source>
</evidence>
<feature type="chain" id="PRO_5004058442" evidence="10">
    <location>
        <begin position="22"/>
        <end position="494"/>
    </location>
</feature>
<evidence type="ECO:0000256" key="6">
    <source>
        <dbReference type="ARBA" id="ARBA00023136"/>
    </source>
</evidence>
<organism evidence="12">
    <name type="scientific">Trypanosoma brucei</name>
    <dbReference type="NCBI Taxonomy" id="5691"/>
    <lineage>
        <taxon>Eukaryota</taxon>
        <taxon>Discoba</taxon>
        <taxon>Euglenozoa</taxon>
        <taxon>Kinetoplastea</taxon>
        <taxon>Metakinetoplastina</taxon>
        <taxon>Trypanosomatida</taxon>
        <taxon>Trypanosomatidae</taxon>
        <taxon>Trypanosoma</taxon>
    </lineage>
</organism>
<dbReference type="GO" id="GO:0005886">
    <property type="term" value="C:plasma membrane"/>
    <property type="evidence" value="ECO:0007669"/>
    <property type="project" value="UniProtKB-SubCell"/>
</dbReference>
<dbReference type="Gene3D" id="4.10.110.20">
    <property type="entry name" value="Variant surface glycoprotein MITAT 1.2, VSG 221, C-terminal domain"/>
    <property type="match status" value="1"/>
</dbReference>
<feature type="signal peptide" evidence="10">
    <location>
        <begin position="1"/>
        <end position="21"/>
    </location>
</feature>
<evidence type="ECO:0000256" key="7">
    <source>
        <dbReference type="ARBA" id="ARBA00023180"/>
    </source>
</evidence>
<comment type="subcellular location">
    <subcellularLocation>
        <location evidence="2">Cell membrane</location>
        <topology evidence="2">Lipid-anchor</topology>
        <topology evidence="2">GPI-anchor</topology>
    </subcellularLocation>
</comment>
<evidence type="ECO:0000256" key="3">
    <source>
        <dbReference type="ARBA" id="ARBA00022475"/>
    </source>
</evidence>
<evidence type="ECO:0000256" key="9">
    <source>
        <dbReference type="SAM" id="MobiDB-lite"/>
    </source>
</evidence>
<keyword evidence="5 10" id="KW-0732">Signal</keyword>
<keyword evidence="6" id="KW-0472">Membrane</keyword>
<keyword evidence="4" id="KW-0336">GPI-anchor</keyword>
<sequence>MSEIRLLFALLLLHGLTNVQANSAAKDNAAEFAALCGLINLAQHAPKPPSRVEQIDTIARTIVAINLTVGDPKFAKLIDKTKTKENFNAITGAPKEGVEFVKWQKNYATWAAAKREIEDGEHAAEYRRWQSTKLRTSAIRHIQQSAELAVRLQKQGNLAKSRLKNTKIQDNLNTAQYGSATNTEPENHGSNTRAQTCGTTGSEPQNKACAYLMLDVLCLCGHLDGDGNAHKVCGPLLDTTQANEVNWAPNAGGKKTWQAAKAACKATDTGETISGHALHARMTELLKMLDRNRQATTGRKKHVLGSAAADLSTGCTGNAAGQAGRCLIYKDELFADGHIKIPWYTALKAAADEADSMAVAESTVQTINQQLASLNVTTAALIYDTEINTPTNNDKAPTIAPQEQVKEKRDAAEKVCNAAGDDQKECANLKEKGCVYKKDGEANKKCTLSEAGKQAAEKANQEGKDGKTVTTNTTGRNSFVINKAPLLLAVLFLA</sequence>
<evidence type="ECO:0000256" key="2">
    <source>
        <dbReference type="ARBA" id="ARBA00004609"/>
    </source>
</evidence>
<reference evidence="12" key="2">
    <citation type="journal article" date="2014" name="Mol. Biochem. Parasitol.">
        <title>Capturing the variant surface glycoprotein repertoire (the VSGnome) of Trypanosoma brucei Lister 427.</title>
        <authorList>
            <person name="Cross G.A."/>
            <person name="Kim H.S."/>
            <person name="Wickstead B."/>
        </authorList>
    </citation>
    <scope>NUCLEOTIDE SEQUENCE</scope>
    <source>
        <strain evidence="12">Lister 427</strain>
    </source>
</reference>
<dbReference type="GO" id="GO:0098552">
    <property type="term" value="C:side of membrane"/>
    <property type="evidence" value="ECO:0007669"/>
    <property type="project" value="UniProtKB-KW"/>
</dbReference>
<evidence type="ECO:0000256" key="5">
    <source>
        <dbReference type="ARBA" id="ARBA00022729"/>
    </source>
</evidence>
<dbReference type="SUPFAM" id="SSF118251">
    <property type="entry name" value="Variant surface glycoprotein MITAT 1.2, VSG 221, C-terminal domain"/>
    <property type="match status" value="1"/>
</dbReference>
<evidence type="ECO:0000256" key="4">
    <source>
        <dbReference type="ARBA" id="ARBA00022622"/>
    </source>
</evidence>
<reference evidence="12" key="1">
    <citation type="submission" date="2013-02" db="EMBL/GenBank/DDBJ databases">
        <authorList>
            <person name="Cross G.A.M."/>
            <person name="Kim H.-S."/>
            <person name="Wickstead B."/>
        </authorList>
    </citation>
    <scope>NUCLEOTIDE SEQUENCE</scope>
    <source>
        <strain evidence="12">Lister 427</strain>
    </source>
</reference>
<accession>M4TDD9</accession>
<evidence type="ECO:0000259" key="11">
    <source>
        <dbReference type="Pfam" id="PF13206"/>
    </source>
</evidence>
<dbReference type="InterPro" id="IPR027446">
    <property type="entry name" value="VSG_C_dom_sf"/>
</dbReference>